<keyword evidence="8" id="KW-0560">Oxidoreductase</keyword>
<feature type="domain" description="FAD/NAD(P)-binding" evidence="7">
    <location>
        <begin position="6"/>
        <end position="322"/>
    </location>
</feature>
<dbReference type="Gene3D" id="3.50.50.60">
    <property type="entry name" value="FAD/NAD(P)-binding domain"/>
    <property type="match status" value="2"/>
</dbReference>
<keyword evidence="3 4" id="KW-0274">FAD</keyword>
<evidence type="ECO:0000259" key="7">
    <source>
        <dbReference type="Pfam" id="PF07992"/>
    </source>
</evidence>
<evidence type="ECO:0000256" key="1">
    <source>
        <dbReference type="ARBA" id="ARBA00007532"/>
    </source>
</evidence>
<keyword evidence="2" id="KW-0285">Flavoprotein</keyword>
<feature type="binding site" evidence="4">
    <location>
        <begin position="174"/>
        <end position="181"/>
    </location>
    <ligand>
        <name>NAD(+)</name>
        <dbReference type="ChEBI" id="CHEBI:57540"/>
    </ligand>
</feature>
<dbReference type="RefSeq" id="WP_145170552.1">
    <property type="nucleotide sequence ID" value="NZ_CP036525.1"/>
</dbReference>
<feature type="binding site" evidence="4">
    <location>
        <position position="264"/>
    </location>
    <ligand>
        <name>NAD(+)</name>
        <dbReference type="ChEBI" id="CHEBI:57540"/>
    </ligand>
</feature>
<dbReference type="InterPro" id="IPR016156">
    <property type="entry name" value="FAD/NAD-linked_Rdtase_dimer_sf"/>
</dbReference>
<evidence type="ECO:0000256" key="2">
    <source>
        <dbReference type="ARBA" id="ARBA00022630"/>
    </source>
</evidence>
<sequence>MIDHSFDLIVIGTGPAAGTVAKKTAESGKSVAVVESRGFGGTCALRGCNPKKVFTNAGKLVDQAIRANGSLATFHHPQIDWGNLLAFKQQFTRPVTQKSEASFQKRGIRTFHGIARFSGPDTIRVDGVELRGERIFIATGSMPSPLQIQGSDLVTRSDAFLEMETMPSQVTFIGGGYISMEFAHVVARFGSRVVIVDSNERPLMRFDADLVGQLVDRSRQIGIEFTMQSKVTGVTRTKDGLSVSIDGSGDDQTVESQLVVHGAGRVPNIVDLDLAAGSVDFGEQGIEVDETMRSVSNPRVFAGGDCVHSGMPRLTPVANEEARIVVKNLFSETPDTAPDYGAVPAVVFTTPCLAAVGLTQAQALEQYPNVDVRYEDTSTWGSVRKTRLDCAGYKVLVDKQTDRILGAHLLGPAAEETINLFALAMKFGLTATDLKSTLFAFPTFASDVRRMV</sequence>
<dbReference type="PRINTS" id="PR00368">
    <property type="entry name" value="FADPNR"/>
</dbReference>
<feature type="binding site" evidence="4">
    <location>
        <position position="305"/>
    </location>
    <ligand>
        <name>NAD(+)</name>
        <dbReference type="ChEBI" id="CHEBI:57540"/>
    </ligand>
</feature>
<proteinExistence type="inferred from homology"/>
<dbReference type="GO" id="GO:0016491">
    <property type="term" value="F:oxidoreductase activity"/>
    <property type="evidence" value="ECO:0007669"/>
    <property type="project" value="UniProtKB-KW"/>
</dbReference>
<dbReference type="SUPFAM" id="SSF55424">
    <property type="entry name" value="FAD/NAD-linked reductases, dimerisation (C-terminal) domain"/>
    <property type="match status" value="1"/>
</dbReference>
<evidence type="ECO:0000259" key="6">
    <source>
        <dbReference type="Pfam" id="PF02852"/>
    </source>
</evidence>
<dbReference type="GO" id="GO:0000166">
    <property type="term" value="F:nucleotide binding"/>
    <property type="evidence" value="ECO:0007669"/>
    <property type="project" value="UniProtKB-KW"/>
</dbReference>
<feature type="binding site" evidence="4">
    <location>
        <begin position="139"/>
        <end position="141"/>
    </location>
    <ligand>
        <name>FAD</name>
        <dbReference type="ChEBI" id="CHEBI:57692"/>
    </ligand>
</feature>
<dbReference type="AlphaFoldDB" id="A0A517NCB8"/>
<dbReference type="Pfam" id="PF02852">
    <property type="entry name" value="Pyr_redox_dim"/>
    <property type="match status" value="1"/>
</dbReference>
<dbReference type="InterPro" id="IPR001100">
    <property type="entry name" value="Pyr_nuc-diS_OxRdtase"/>
</dbReference>
<dbReference type="PANTHER" id="PTHR43014">
    <property type="entry name" value="MERCURIC REDUCTASE"/>
    <property type="match status" value="1"/>
</dbReference>
<dbReference type="InterPro" id="IPR036188">
    <property type="entry name" value="FAD/NAD-bd_sf"/>
</dbReference>
<evidence type="ECO:0000256" key="3">
    <source>
        <dbReference type="ARBA" id="ARBA00022827"/>
    </source>
</evidence>
<feature type="binding site" evidence="4">
    <location>
        <position position="52"/>
    </location>
    <ligand>
        <name>FAD</name>
        <dbReference type="ChEBI" id="CHEBI:57692"/>
    </ligand>
</feature>
<dbReference type="SUPFAM" id="SSF51905">
    <property type="entry name" value="FAD/NAD(P)-binding domain"/>
    <property type="match status" value="1"/>
</dbReference>
<dbReference type="InterPro" id="IPR004099">
    <property type="entry name" value="Pyr_nucl-diS_OxRdtase_dimer"/>
</dbReference>
<keyword evidence="4" id="KW-0520">NAD</keyword>
<dbReference type="Pfam" id="PF07992">
    <property type="entry name" value="Pyr_redox_2"/>
    <property type="match status" value="1"/>
</dbReference>
<name>A0A517NCB8_9BACT</name>
<reference evidence="8 9" key="1">
    <citation type="submission" date="2019-02" db="EMBL/GenBank/DDBJ databases">
        <title>Deep-cultivation of Planctomycetes and their phenomic and genomic characterization uncovers novel biology.</title>
        <authorList>
            <person name="Wiegand S."/>
            <person name="Jogler M."/>
            <person name="Boedeker C."/>
            <person name="Pinto D."/>
            <person name="Vollmers J."/>
            <person name="Rivas-Marin E."/>
            <person name="Kohn T."/>
            <person name="Peeters S.H."/>
            <person name="Heuer A."/>
            <person name="Rast P."/>
            <person name="Oberbeckmann S."/>
            <person name="Bunk B."/>
            <person name="Jeske O."/>
            <person name="Meyerdierks A."/>
            <person name="Storesund J.E."/>
            <person name="Kallscheuer N."/>
            <person name="Luecker S."/>
            <person name="Lage O.M."/>
            <person name="Pohl T."/>
            <person name="Merkel B.J."/>
            <person name="Hornburger P."/>
            <person name="Mueller R.-W."/>
            <person name="Bruemmer F."/>
            <person name="Labrenz M."/>
            <person name="Spormann A.M."/>
            <person name="Op den Camp H."/>
            <person name="Overmann J."/>
            <person name="Amann R."/>
            <person name="Jetten M.S.M."/>
            <person name="Mascher T."/>
            <person name="Medema M.H."/>
            <person name="Devos D.P."/>
            <person name="Kaster A.-K."/>
            <person name="Ovreas L."/>
            <person name="Rohde M."/>
            <person name="Galperin M.Y."/>
            <person name="Jogler C."/>
        </authorList>
    </citation>
    <scope>NUCLEOTIDE SEQUENCE [LARGE SCALE GENOMIC DNA]</scope>
    <source>
        <strain evidence="8 9">K22_7</strain>
    </source>
</reference>
<dbReference type="InterPro" id="IPR023753">
    <property type="entry name" value="FAD/NAD-binding_dom"/>
</dbReference>
<feature type="disulfide bond" description="Redox-active" evidence="5">
    <location>
        <begin position="43"/>
        <end position="48"/>
    </location>
</feature>
<dbReference type="OrthoDB" id="230580at2"/>
<evidence type="ECO:0000256" key="5">
    <source>
        <dbReference type="PIRSR" id="PIRSR000350-4"/>
    </source>
</evidence>
<dbReference type="KEGG" id="rlc:K227x_31650"/>
<dbReference type="Proteomes" id="UP000318538">
    <property type="component" value="Chromosome"/>
</dbReference>
<evidence type="ECO:0000313" key="9">
    <source>
        <dbReference type="Proteomes" id="UP000318538"/>
    </source>
</evidence>
<organism evidence="8 9">
    <name type="scientific">Rubripirellula lacrimiformis</name>
    <dbReference type="NCBI Taxonomy" id="1930273"/>
    <lineage>
        <taxon>Bacteria</taxon>
        <taxon>Pseudomonadati</taxon>
        <taxon>Planctomycetota</taxon>
        <taxon>Planctomycetia</taxon>
        <taxon>Pirellulales</taxon>
        <taxon>Pirellulaceae</taxon>
        <taxon>Rubripirellula</taxon>
    </lineage>
</organism>
<protein>
    <submittedName>
        <fullName evidence="8">Glutathione amide reductase</fullName>
        <ecNumber evidence="8">1.8.1.16</ecNumber>
    </submittedName>
</protein>
<dbReference type="EC" id="1.8.1.16" evidence="8"/>
<dbReference type="PRINTS" id="PR00411">
    <property type="entry name" value="PNDRDTASEI"/>
</dbReference>
<comment type="similarity">
    <text evidence="1">Belongs to the class-I pyridine nucleotide-disulfide oxidoreductase family.</text>
</comment>
<keyword evidence="4" id="KW-0547">Nucleotide-binding</keyword>
<feature type="domain" description="Pyridine nucleotide-disulphide oxidoreductase dimerisation" evidence="6">
    <location>
        <begin position="343"/>
        <end position="450"/>
    </location>
</feature>
<dbReference type="EMBL" id="CP036525">
    <property type="protein sequence ID" value="QDT04769.1"/>
    <property type="molecule type" value="Genomic_DNA"/>
</dbReference>
<accession>A0A517NCB8</accession>
<evidence type="ECO:0000313" key="8">
    <source>
        <dbReference type="EMBL" id="QDT04769.1"/>
    </source>
</evidence>
<gene>
    <name evidence="8" type="primary">garB</name>
    <name evidence="8" type="ORF">K227x_31650</name>
</gene>
<dbReference type="PANTHER" id="PTHR43014:SF5">
    <property type="entry name" value="GLUTATHIONE REDUCTASE (NADPH)"/>
    <property type="match status" value="1"/>
</dbReference>
<dbReference type="PIRSF" id="PIRSF000350">
    <property type="entry name" value="Mercury_reductase_MerA"/>
    <property type="match status" value="1"/>
</dbReference>
<keyword evidence="9" id="KW-1185">Reference proteome</keyword>
<dbReference type="Gene3D" id="3.30.390.30">
    <property type="match status" value="1"/>
</dbReference>
<comment type="cofactor">
    <cofactor evidence="4">
        <name>FAD</name>
        <dbReference type="ChEBI" id="CHEBI:57692"/>
    </cofactor>
    <text evidence="4">Binds 1 FAD per subunit.</text>
</comment>
<evidence type="ECO:0000256" key="4">
    <source>
        <dbReference type="PIRSR" id="PIRSR000350-3"/>
    </source>
</evidence>